<protein>
    <recommendedName>
        <fullName evidence="2">NAD-dependent epimerase/dehydratase domain-containing protein</fullName>
    </recommendedName>
</protein>
<dbReference type="EMBL" id="MHTT01000020">
    <property type="protein sequence ID" value="OHA65120.1"/>
    <property type="molecule type" value="Genomic_DNA"/>
</dbReference>
<gene>
    <name evidence="3" type="ORF">A2672_03230</name>
</gene>
<feature type="domain" description="NAD-dependent epimerase/dehydratase" evidence="2">
    <location>
        <begin position="7"/>
        <end position="208"/>
    </location>
</feature>
<dbReference type="Gene3D" id="3.40.50.720">
    <property type="entry name" value="NAD(P)-binding Rossmann-like Domain"/>
    <property type="match status" value="1"/>
</dbReference>
<evidence type="ECO:0000259" key="2">
    <source>
        <dbReference type="Pfam" id="PF01370"/>
    </source>
</evidence>
<evidence type="ECO:0000313" key="3">
    <source>
        <dbReference type="EMBL" id="OHA65120.1"/>
    </source>
</evidence>
<comment type="similarity">
    <text evidence="1">Belongs to the NAD(P)-dependent epimerase/dehydratase family.</text>
</comment>
<dbReference type="Pfam" id="PF01370">
    <property type="entry name" value="Epimerase"/>
    <property type="match status" value="1"/>
</dbReference>
<accession>A0A1G2QX21</accession>
<dbReference type="InterPro" id="IPR001509">
    <property type="entry name" value="Epimerase_deHydtase"/>
</dbReference>
<organism evidence="3 4">
    <name type="scientific">Candidatus Wildermuthbacteria bacterium RIFCSPHIGHO2_01_FULL_49_22b</name>
    <dbReference type="NCBI Taxonomy" id="1802448"/>
    <lineage>
        <taxon>Bacteria</taxon>
        <taxon>Candidatus Wildermuthiibacteriota</taxon>
    </lineage>
</organism>
<comment type="caution">
    <text evidence="3">The sequence shown here is derived from an EMBL/GenBank/DDBJ whole genome shotgun (WGS) entry which is preliminary data.</text>
</comment>
<dbReference type="InterPro" id="IPR036291">
    <property type="entry name" value="NAD(P)-bd_dom_sf"/>
</dbReference>
<dbReference type="SUPFAM" id="SSF51735">
    <property type="entry name" value="NAD(P)-binding Rossmann-fold domains"/>
    <property type="match status" value="1"/>
</dbReference>
<evidence type="ECO:0000313" key="4">
    <source>
        <dbReference type="Proteomes" id="UP000178065"/>
    </source>
</evidence>
<reference evidence="3 4" key="1">
    <citation type="journal article" date="2016" name="Nat. Commun.">
        <title>Thousands of microbial genomes shed light on interconnected biogeochemical processes in an aquifer system.</title>
        <authorList>
            <person name="Anantharaman K."/>
            <person name="Brown C.T."/>
            <person name="Hug L.A."/>
            <person name="Sharon I."/>
            <person name="Castelle C.J."/>
            <person name="Probst A.J."/>
            <person name="Thomas B.C."/>
            <person name="Singh A."/>
            <person name="Wilkins M.J."/>
            <person name="Karaoz U."/>
            <person name="Brodie E.L."/>
            <person name="Williams K.H."/>
            <person name="Hubbard S.S."/>
            <person name="Banfield J.F."/>
        </authorList>
    </citation>
    <scope>NUCLEOTIDE SEQUENCE [LARGE SCALE GENOMIC DNA]</scope>
</reference>
<evidence type="ECO:0000256" key="1">
    <source>
        <dbReference type="ARBA" id="ARBA00007637"/>
    </source>
</evidence>
<name>A0A1G2QX21_9BACT</name>
<dbReference type="AlphaFoldDB" id="A0A1G2QX21"/>
<dbReference type="Proteomes" id="UP000178065">
    <property type="component" value="Unassembled WGS sequence"/>
</dbReference>
<sequence>MVSGIMIILTGHKGLIGLKLYEELSRQHEMFGIDEQTGGRCEDMSSLVELPEPPEMIIHSAAHCFIKRVTADPSQALQNILMTFSALEFCRTSECKKFVYFSSSRIEHKELHNPYIASKRASEELVMTYAECYGIEYVIIRPETIWGYSYDNDRVMIKWIEAAKKNEDIYVYGSPEKELSPLHVDTFTPIATDIMENFDSHKGRIYTVSGKVRKVQDIIDIIKQETGSGSNVVYKEPEPTQPQVCLAPNIEGEDDLRMKVREAANS</sequence>
<dbReference type="STRING" id="1802448.A2672_03230"/>
<dbReference type="PANTHER" id="PTHR43000">
    <property type="entry name" value="DTDP-D-GLUCOSE 4,6-DEHYDRATASE-RELATED"/>
    <property type="match status" value="1"/>
</dbReference>
<proteinExistence type="inferred from homology"/>